<reference evidence="6" key="1">
    <citation type="submission" date="2017-10" db="EMBL/GenBank/DDBJ databases">
        <title>Rapid genome shrinkage in a self-fertile nematode reveals novel sperm competition proteins.</title>
        <authorList>
            <person name="Yin D."/>
            <person name="Schwarz E.M."/>
            <person name="Thomas C.G."/>
            <person name="Felde R.L."/>
            <person name="Korf I.F."/>
            <person name="Cutter A.D."/>
            <person name="Schartner C.M."/>
            <person name="Ralston E.J."/>
            <person name="Meyer B.J."/>
            <person name="Haag E.S."/>
        </authorList>
    </citation>
    <scope>NUCLEOTIDE SEQUENCE [LARGE SCALE GENOMIC DNA]</scope>
    <source>
        <strain evidence="6">JU1422</strain>
    </source>
</reference>
<feature type="domain" description="MSP" evidence="4">
    <location>
        <begin position="150"/>
        <end position="258"/>
    </location>
</feature>
<keyword evidence="6" id="KW-1185">Reference proteome</keyword>
<dbReference type="Pfam" id="PF00635">
    <property type="entry name" value="Motile_Sperm"/>
    <property type="match status" value="1"/>
</dbReference>
<name>A0A2G5UU04_9PELO</name>
<keyword evidence="1" id="KW-0963">Cytoplasm</keyword>
<gene>
    <name evidence="5" type="primary">Cni-R08H2.10</name>
    <name evidence="5" type="synonym">Cnig_chr_III.g9696</name>
    <name evidence="5" type="ORF">B9Z55_009696</name>
</gene>
<dbReference type="PANTHER" id="PTHR21515">
    <property type="entry name" value="MAJOR SPERM PROTEIN"/>
    <property type="match status" value="1"/>
</dbReference>
<evidence type="ECO:0000256" key="3">
    <source>
        <dbReference type="SAM" id="SignalP"/>
    </source>
</evidence>
<accession>A0A2G5UU04</accession>
<keyword evidence="1" id="KW-0206">Cytoskeleton</keyword>
<dbReference type="Gene3D" id="2.60.40.10">
    <property type="entry name" value="Immunoglobulins"/>
    <property type="match status" value="1"/>
</dbReference>
<dbReference type="STRING" id="1611254.A0A2G5UU04"/>
<dbReference type="EMBL" id="PDUG01000003">
    <property type="protein sequence ID" value="PIC42706.1"/>
    <property type="molecule type" value="Genomic_DNA"/>
</dbReference>
<keyword evidence="3" id="KW-0732">Signal</keyword>
<dbReference type="Proteomes" id="UP000230233">
    <property type="component" value="Chromosome III"/>
</dbReference>
<dbReference type="InterPro" id="IPR000535">
    <property type="entry name" value="MSP_dom"/>
</dbReference>
<comment type="function">
    <text evidence="1">Central component in molecular interactions underlying sperm crawling. Forms an extensive filament system that extends from sperm villipoda, along the leading edge of the pseudopod.</text>
</comment>
<dbReference type="InterPro" id="IPR013783">
    <property type="entry name" value="Ig-like_fold"/>
</dbReference>
<evidence type="ECO:0000259" key="4">
    <source>
        <dbReference type="PROSITE" id="PS50202"/>
    </source>
</evidence>
<dbReference type="AlphaFoldDB" id="A0A2G5UU04"/>
<protein>
    <recommendedName>
        <fullName evidence="1">Major sperm protein</fullName>
    </recommendedName>
</protein>
<comment type="caution">
    <text evidence="5">The sequence shown here is derived from an EMBL/GenBank/DDBJ whole genome shotgun (WGS) entry which is preliminary data.</text>
</comment>
<feature type="signal peptide" evidence="3">
    <location>
        <begin position="1"/>
        <end position="24"/>
    </location>
</feature>
<feature type="chain" id="PRO_5013599738" description="Major sperm protein" evidence="3">
    <location>
        <begin position="25"/>
        <end position="258"/>
    </location>
</feature>
<dbReference type="InterPro" id="IPR008962">
    <property type="entry name" value="PapD-like_sf"/>
</dbReference>
<proteinExistence type="predicted"/>
<evidence type="ECO:0000313" key="5">
    <source>
        <dbReference type="EMBL" id="PIC42706.1"/>
    </source>
</evidence>
<evidence type="ECO:0000256" key="2">
    <source>
        <dbReference type="SAM" id="MobiDB-lite"/>
    </source>
</evidence>
<sequence length="258" mass="29001">MLYELILLGVTSIFLLAGCSKKKAAPSVAKSPVNPPKEVAASTTKSPVSKSPAKDKDDNETKDTDGDKKDDDKKDDDEKKDDKKDKDDKEDKKKDKDDKDDKKKDDKKKSDEKDDEKKEDDGEKKKDDDEKDDDKKEDDKDGKGKKKEALIRADPTELTFETATTSQKKLRLKNLTSKRLMFKIKASTTNAYLINPVFGKIEPNNFADVMITHRPSAKREDKLVIITTEMLGKEIEMAKTFKQIKTTGADVNVKLVAA</sequence>
<dbReference type="OrthoDB" id="264603at2759"/>
<feature type="compositionally biased region" description="Basic and acidic residues" evidence="2">
    <location>
        <begin position="52"/>
        <end position="148"/>
    </location>
</feature>
<feature type="region of interest" description="Disordered" evidence="2">
    <location>
        <begin position="21"/>
        <end position="148"/>
    </location>
</feature>
<dbReference type="SUPFAM" id="SSF49354">
    <property type="entry name" value="PapD-like"/>
    <property type="match status" value="1"/>
</dbReference>
<evidence type="ECO:0000256" key="1">
    <source>
        <dbReference type="RuleBase" id="RU003425"/>
    </source>
</evidence>
<dbReference type="PROSITE" id="PS50202">
    <property type="entry name" value="MSP"/>
    <property type="match status" value="1"/>
</dbReference>
<dbReference type="PANTHER" id="PTHR21515:SF10">
    <property type="entry name" value="MAJOR SPERM PROTEIN"/>
    <property type="match status" value="1"/>
</dbReference>
<organism evidence="5 6">
    <name type="scientific">Caenorhabditis nigoni</name>
    <dbReference type="NCBI Taxonomy" id="1611254"/>
    <lineage>
        <taxon>Eukaryota</taxon>
        <taxon>Metazoa</taxon>
        <taxon>Ecdysozoa</taxon>
        <taxon>Nematoda</taxon>
        <taxon>Chromadorea</taxon>
        <taxon>Rhabditida</taxon>
        <taxon>Rhabditina</taxon>
        <taxon>Rhabditomorpha</taxon>
        <taxon>Rhabditoidea</taxon>
        <taxon>Rhabditidae</taxon>
        <taxon>Peloderinae</taxon>
        <taxon>Caenorhabditis</taxon>
    </lineage>
</organism>
<evidence type="ECO:0000313" key="6">
    <source>
        <dbReference type="Proteomes" id="UP000230233"/>
    </source>
</evidence>